<feature type="signal peptide" evidence="1">
    <location>
        <begin position="1"/>
        <end position="28"/>
    </location>
</feature>
<feature type="chain" id="PRO_5034588763" evidence="1">
    <location>
        <begin position="29"/>
        <end position="106"/>
    </location>
</feature>
<sequence>MPKVMMKCWWKLPLAAAVLVLSVVGSNGEIPTTLDGPFDPVTSPLDHKKFRGLAVDLPDSDPRVQWQARGFEPEQISISLSTTPDSIWISWVTGFGQFCGETPVRQ</sequence>
<evidence type="ECO:0000256" key="1">
    <source>
        <dbReference type="SAM" id="SignalP"/>
    </source>
</evidence>
<dbReference type="GO" id="GO:0003993">
    <property type="term" value="F:acid phosphatase activity"/>
    <property type="evidence" value="ECO:0007669"/>
    <property type="project" value="InterPro"/>
</dbReference>
<dbReference type="Proteomes" id="UP000228380">
    <property type="component" value="Chromosome 14"/>
</dbReference>
<dbReference type="GeneID" id="120113083"/>
<reference evidence="2" key="1">
    <citation type="journal article" date="2019" name="Nat. Commun.">
        <title>Genome-wide association mapping of date palm fruit traits.</title>
        <authorList>
            <person name="Hazzouri K.M."/>
            <person name="Gros-Balthazard M."/>
            <person name="Flowers J.M."/>
            <person name="Copetti D."/>
            <person name="Lemansour A."/>
            <person name="Lebrun M."/>
            <person name="Masmoudi K."/>
            <person name="Ferrand S."/>
            <person name="Dhar M.I."/>
            <person name="Fresquez Z.A."/>
            <person name="Rosas U."/>
            <person name="Zhang J."/>
            <person name="Talag J."/>
            <person name="Lee S."/>
            <person name="Kudrna D."/>
            <person name="Powell R.F."/>
            <person name="Leitch I.J."/>
            <person name="Krueger R.R."/>
            <person name="Wing R.A."/>
            <person name="Amiri K.M.A."/>
            <person name="Purugganan M.D."/>
        </authorList>
    </citation>
    <scope>NUCLEOTIDE SEQUENCE [LARGE SCALE GENOMIC DNA]</scope>
    <source>
        <strain evidence="2">cv. Khalas</strain>
    </source>
</reference>
<evidence type="ECO:0000313" key="2">
    <source>
        <dbReference type="Proteomes" id="UP000228380"/>
    </source>
</evidence>
<dbReference type="InterPro" id="IPR008963">
    <property type="entry name" value="Purple_acid_Pase-like_N"/>
</dbReference>
<protein>
    <submittedName>
        <fullName evidence="3">Purple acid phosphatase 15-like</fullName>
    </submittedName>
</protein>
<dbReference type="AlphaFoldDB" id="A0A8B9B1V5"/>
<dbReference type="KEGG" id="pda:120113083"/>
<dbReference type="OrthoDB" id="1432580at2759"/>
<keyword evidence="1" id="KW-0732">Signal</keyword>
<organism evidence="2 3">
    <name type="scientific">Phoenix dactylifera</name>
    <name type="common">Date palm</name>
    <dbReference type="NCBI Taxonomy" id="42345"/>
    <lineage>
        <taxon>Eukaryota</taxon>
        <taxon>Viridiplantae</taxon>
        <taxon>Streptophyta</taxon>
        <taxon>Embryophyta</taxon>
        <taxon>Tracheophyta</taxon>
        <taxon>Spermatophyta</taxon>
        <taxon>Magnoliopsida</taxon>
        <taxon>Liliopsida</taxon>
        <taxon>Arecaceae</taxon>
        <taxon>Coryphoideae</taxon>
        <taxon>Phoeniceae</taxon>
        <taxon>Phoenix</taxon>
    </lineage>
</organism>
<evidence type="ECO:0000313" key="3">
    <source>
        <dbReference type="RefSeq" id="XP_038989739.1"/>
    </source>
</evidence>
<dbReference type="SUPFAM" id="SSF49363">
    <property type="entry name" value="Purple acid phosphatase, N-terminal domain"/>
    <property type="match status" value="1"/>
</dbReference>
<dbReference type="GO" id="GO:0046872">
    <property type="term" value="F:metal ion binding"/>
    <property type="evidence" value="ECO:0007669"/>
    <property type="project" value="InterPro"/>
</dbReference>
<gene>
    <name evidence="3" type="primary">LOC120113083</name>
</gene>
<keyword evidence="2" id="KW-1185">Reference proteome</keyword>
<reference evidence="3" key="2">
    <citation type="submission" date="2025-08" db="UniProtKB">
        <authorList>
            <consortium name="RefSeq"/>
        </authorList>
    </citation>
    <scope>IDENTIFICATION</scope>
    <source>
        <tissue evidence="3">Young leaves</tissue>
    </source>
</reference>
<name>A0A8B9B1V5_PHODC</name>
<proteinExistence type="predicted"/>
<dbReference type="RefSeq" id="XP_038989739.1">
    <property type="nucleotide sequence ID" value="XM_039133811.1"/>
</dbReference>
<accession>A0A8B9B1V5</accession>